<feature type="region of interest" description="Disordered" evidence="1">
    <location>
        <begin position="280"/>
        <end position="352"/>
    </location>
</feature>
<feature type="compositionally biased region" description="Low complexity" evidence="1">
    <location>
        <begin position="165"/>
        <end position="174"/>
    </location>
</feature>
<name>A0A0P6VQW2_9XANT</name>
<reference evidence="3 4" key="1">
    <citation type="submission" date="2014-02" db="EMBL/GenBank/DDBJ databases">
        <title>Genome sequence of Xanthomonas axonopodis DSM 3585 (T).</title>
        <authorList>
            <person name="Midha S."/>
            <person name="Patil P.B."/>
        </authorList>
    </citation>
    <scope>NUCLEOTIDE SEQUENCE [LARGE SCALE GENOMIC DNA]</scope>
    <source>
        <strain evidence="3 4">DSM 3585</strain>
    </source>
</reference>
<evidence type="ECO:0000313" key="3">
    <source>
        <dbReference type="EMBL" id="KPL47446.1"/>
    </source>
</evidence>
<comment type="caution">
    <text evidence="3">The sequence shown here is derived from an EMBL/GenBank/DDBJ whole genome shotgun (WGS) entry which is preliminary data.</text>
</comment>
<dbReference type="InterPro" id="IPR036366">
    <property type="entry name" value="PGBDSf"/>
</dbReference>
<dbReference type="Pfam" id="PF01471">
    <property type="entry name" value="PG_binding_1"/>
    <property type="match status" value="1"/>
</dbReference>
<feature type="compositionally biased region" description="Low complexity" evidence="1">
    <location>
        <begin position="298"/>
        <end position="325"/>
    </location>
</feature>
<dbReference type="AlphaFoldDB" id="A0A0P6VQW2"/>
<proteinExistence type="predicted"/>
<dbReference type="EMBL" id="JFAQ01000275">
    <property type="protein sequence ID" value="KPL47446.1"/>
    <property type="molecule type" value="Genomic_DNA"/>
</dbReference>
<dbReference type="InterPro" id="IPR036365">
    <property type="entry name" value="PGBD-like_sf"/>
</dbReference>
<sequence>MELEAAQYQRDTQGQWRHDGVAAEGNIPLELNATRERLQPALEQHAQAMAQMPARQTPTPQQQDHANTEATYAAYGVAPNAQTASAIQLAVQKTREANGIDAATSSLALERDATGQYSVDSPIQHLSRDADGVVRVAAITSTDDIHQARGQLQAHHQEHPPLRVTPTEPTASTQTQATALQPGDRGTEVLALQASLIQLGINERVKTPVEINGVYDQPTQRGVQAFQLMHGMDEVNGIANRSTLAAVQQQAGSAIVQRAMASQQAGPTLQDVPHGAMAAPAAAVAATAPKRTQPDLHAQQQQQALEQQRQWQLQQDQQLQLQSEQQQRHQQEQAQRAEDEKSRDAQRDKEQS</sequence>
<dbReference type="SUPFAM" id="SSF47090">
    <property type="entry name" value="PGBD-like"/>
    <property type="match status" value="1"/>
</dbReference>
<feature type="compositionally biased region" description="Basic and acidic residues" evidence="1">
    <location>
        <begin position="326"/>
        <end position="352"/>
    </location>
</feature>
<dbReference type="InterPro" id="IPR002477">
    <property type="entry name" value="Peptidoglycan-bd-like"/>
</dbReference>
<accession>A0A0P6VQW2</accession>
<gene>
    <name evidence="3" type="ORF">XAXN_19925</name>
</gene>
<dbReference type="Gene3D" id="1.10.101.10">
    <property type="entry name" value="PGBD-like superfamily/PGBD"/>
    <property type="match status" value="1"/>
</dbReference>
<protein>
    <recommendedName>
        <fullName evidence="2">Peptidoglycan binding-like domain-containing protein</fullName>
    </recommendedName>
</protein>
<feature type="region of interest" description="Disordered" evidence="1">
    <location>
        <begin position="155"/>
        <end position="174"/>
    </location>
</feature>
<organism evidence="3 4">
    <name type="scientific">Xanthomonas axonopodis</name>
    <dbReference type="NCBI Taxonomy" id="53413"/>
    <lineage>
        <taxon>Bacteria</taxon>
        <taxon>Pseudomonadati</taxon>
        <taxon>Pseudomonadota</taxon>
        <taxon>Gammaproteobacteria</taxon>
        <taxon>Lysobacterales</taxon>
        <taxon>Lysobacteraceae</taxon>
        <taxon>Xanthomonas</taxon>
    </lineage>
</organism>
<feature type="domain" description="Peptidoglycan binding-like" evidence="2">
    <location>
        <begin position="185"/>
        <end position="246"/>
    </location>
</feature>
<evidence type="ECO:0000259" key="2">
    <source>
        <dbReference type="Pfam" id="PF01471"/>
    </source>
</evidence>
<evidence type="ECO:0000313" key="4">
    <source>
        <dbReference type="Proteomes" id="UP000054035"/>
    </source>
</evidence>
<evidence type="ECO:0000256" key="1">
    <source>
        <dbReference type="SAM" id="MobiDB-lite"/>
    </source>
</evidence>
<feature type="non-terminal residue" evidence="3">
    <location>
        <position position="352"/>
    </location>
</feature>
<dbReference type="Proteomes" id="UP000054035">
    <property type="component" value="Unassembled WGS sequence"/>
</dbReference>